<dbReference type="InterPro" id="IPR000873">
    <property type="entry name" value="AMP-dep_synth/lig_dom"/>
</dbReference>
<dbReference type="InterPro" id="IPR020806">
    <property type="entry name" value="PKS_PP-bd"/>
</dbReference>
<keyword evidence="4 7" id="KW-0436">Ligase</keyword>
<dbReference type="Gene3D" id="3.30.300.30">
    <property type="match status" value="1"/>
</dbReference>
<dbReference type="InterPro" id="IPR040097">
    <property type="entry name" value="FAAL/FAAC"/>
</dbReference>
<reference evidence="7 8" key="1">
    <citation type="submission" date="2020-08" db="EMBL/GenBank/DDBJ databases">
        <title>Genomic Encyclopedia of Type Strains, Phase III (KMG-III): the genomes of soil and plant-associated and newly described type strains.</title>
        <authorList>
            <person name="Whitman W."/>
        </authorList>
    </citation>
    <scope>NUCLEOTIDE SEQUENCE [LARGE SCALE GENOMIC DNA]</scope>
    <source>
        <strain evidence="7 8">CECT 8075</strain>
    </source>
</reference>
<dbReference type="GO" id="GO:0006633">
    <property type="term" value="P:fatty acid biosynthetic process"/>
    <property type="evidence" value="ECO:0007669"/>
    <property type="project" value="TreeGrafter"/>
</dbReference>
<feature type="region of interest" description="Disordered" evidence="5">
    <location>
        <begin position="65"/>
        <end position="87"/>
    </location>
</feature>
<dbReference type="Gene3D" id="3.40.50.12780">
    <property type="entry name" value="N-terminal domain of ligase-like"/>
    <property type="match status" value="1"/>
</dbReference>
<evidence type="ECO:0000259" key="6">
    <source>
        <dbReference type="PROSITE" id="PS50075"/>
    </source>
</evidence>
<dbReference type="InterPro" id="IPR036736">
    <property type="entry name" value="ACP-like_sf"/>
</dbReference>
<evidence type="ECO:0000313" key="8">
    <source>
        <dbReference type="Proteomes" id="UP000536179"/>
    </source>
</evidence>
<organism evidence="7 8">
    <name type="scientific">Aporhodopirellula rubra</name>
    <dbReference type="NCBI Taxonomy" id="980271"/>
    <lineage>
        <taxon>Bacteria</taxon>
        <taxon>Pseudomonadati</taxon>
        <taxon>Planctomycetota</taxon>
        <taxon>Planctomycetia</taxon>
        <taxon>Pirellulales</taxon>
        <taxon>Pirellulaceae</taxon>
        <taxon>Aporhodopirellula</taxon>
    </lineage>
</organism>
<dbReference type="InterPro" id="IPR042099">
    <property type="entry name" value="ANL_N_sf"/>
</dbReference>
<name>A0A7W5H9P0_9BACT</name>
<dbReference type="GO" id="GO:0031177">
    <property type="term" value="F:phosphopantetheine binding"/>
    <property type="evidence" value="ECO:0007669"/>
    <property type="project" value="InterPro"/>
</dbReference>
<dbReference type="PANTHER" id="PTHR22754:SF32">
    <property type="entry name" value="DISCO-INTERACTING PROTEIN 2"/>
    <property type="match status" value="1"/>
</dbReference>
<evidence type="ECO:0000256" key="1">
    <source>
        <dbReference type="ARBA" id="ARBA00006432"/>
    </source>
</evidence>
<dbReference type="Gene3D" id="1.10.1200.10">
    <property type="entry name" value="ACP-like"/>
    <property type="match status" value="1"/>
</dbReference>
<dbReference type="GO" id="GO:0071766">
    <property type="term" value="P:Actinobacterium-type cell wall biogenesis"/>
    <property type="evidence" value="ECO:0007669"/>
    <property type="project" value="UniProtKB-ARBA"/>
</dbReference>
<feature type="domain" description="Carrier" evidence="6">
    <location>
        <begin position="647"/>
        <end position="724"/>
    </location>
</feature>
<feature type="compositionally biased region" description="Polar residues" evidence="5">
    <location>
        <begin position="68"/>
        <end position="79"/>
    </location>
</feature>
<evidence type="ECO:0000313" key="7">
    <source>
        <dbReference type="EMBL" id="MBB3210325.1"/>
    </source>
</evidence>
<dbReference type="GO" id="GO:0016874">
    <property type="term" value="F:ligase activity"/>
    <property type="evidence" value="ECO:0007669"/>
    <property type="project" value="UniProtKB-KW"/>
</dbReference>
<dbReference type="SUPFAM" id="SSF56801">
    <property type="entry name" value="Acetyl-CoA synthetase-like"/>
    <property type="match status" value="1"/>
</dbReference>
<evidence type="ECO:0000256" key="3">
    <source>
        <dbReference type="ARBA" id="ARBA00022553"/>
    </source>
</evidence>
<dbReference type="SUPFAM" id="SSF47336">
    <property type="entry name" value="ACP-like"/>
    <property type="match status" value="1"/>
</dbReference>
<dbReference type="InterPro" id="IPR020845">
    <property type="entry name" value="AMP-binding_CS"/>
</dbReference>
<dbReference type="SMART" id="SM00823">
    <property type="entry name" value="PKS_PP"/>
    <property type="match status" value="1"/>
</dbReference>
<dbReference type="PANTHER" id="PTHR22754">
    <property type="entry name" value="DISCO-INTERACTING PROTEIN 2 DIP2 -RELATED"/>
    <property type="match status" value="1"/>
</dbReference>
<comment type="caution">
    <text evidence="7">The sequence shown here is derived from an EMBL/GenBank/DDBJ whole genome shotgun (WGS) entry which is preliminary data.</text>
</comment>
<comment type="similarity">
    <text evidence="1">Belongs to the ATP-dependent AMP-binding enzyme family.</text>
</comment>
<sequence length="738" mass="80769">MHRNTDSAVHPLSHRPSLVHVLRERASRHPDRAALSFIDDDQIETTLTYAGLESRVFEVANRILAPGSDSNPRPEQSQAGVRPQPGDRALLLFPPGLEFIVGLLACQASRVVPVPTCFPKPGRAMPRLDAAAKDCLPSLLLADSKTIDGIDAKRISDAVMDLRFVATDATVVAKNASPDRTQTAAGPTQLLAESIANNRLSDLAFLQYTSGSTSSPKGVMVSHENLLTNLESIRKSFGLTVCNDADDDLTRGVFWLPHYHDMGLIGGILETIFIGGHTTLMSPRSFLAKPLRWLTAIADRKATVSGAPNFAYELCIDRVSPDEAAEIDLRSWQVAFCGAEPIAAATLDRFAQRFKVSGFRHESLLPCYGLAEATLLVASDRAATPYRKLRLDRDGLRAGRVTPVSDDHPRNLTRAIVGCGQPAGDMQIEIVDPVRRTRVNEGEIGEVWLCGQSIARGYWQREDDNEVQFRASINDDADAREFLRTGDLGFVHGGDLFITGRCKDVIILRGRNYYPHDIEATIHQALGEDAVRCVAVATDAFVGDAMSVIVEVARHVDDVRLPEIVRRVRRRIIDEHEVDARQVVLARPGAIPITTSGKLKRSECRRLLQSDEIAARYQWMRSIITDDSVATQLPPLPEHVDERTIGSAIDQIQSWLMAWLVARCGAIPGHVTPETPFAEHGLDSMAAVELSGELDDWLGVELTPILAANYPTPAQLAVYLAEEMRGAATKADSGLVGN</sequence>
<dbReference type="PROSITE" id="PS00455">
    <property type="entry name" value="AMP_BINDING"/>
    <property type="match status" value="1"/>
</dbReference>
<evidence type="ECO:0000256" key="4">
    <source>
        <dbReference type="ARBA" id="ARBA00022598"/>
    </source>
</evidence>
<gene>
    <name evidence="7" type="ORF">FHS27_006172</name>
</gene>
<dbReference type="CDD" id="cd05931">
    <property type="entry name" value="FAAL"/>
    <property type="match status" value="1"/>
</dbReference>
<dbReference type="PROSITE" id="PS50075">
    <property type="entry name" value="CARRIER"/>
    <property type="match status" value="1"/>
</dbReference>
<evidence type="ECO:0000256" key="5">
    <source>
        <dbReference type="SAM" id="MobiDB-lite"/>
    </source>
</evidence>
<proteinExistence type="inferred from homology"/>
<dbReference type="Pfam" id="PF00501">
    <property type="entry name" value="AMP-binding"/>
    <property type="match status" value="1"/>
</dbReference>
<dbReference type="GO" id="GO:0005886">
    <property type="term" value="C:plasma membrane"/>
    <property type="evidence" value="ECO:0007669"/>
    <property type="project" value="TreeGrafter"/>
</dbReference>
<dbReference type="Proteomes" id="UP000536179">
    <property type="component" value="Unassembled WGS sequence"/>
</dbReference>
<evidence type="ECO:0000256" key="2">
    <source>
        <dbReference type="ARBA" id="ARBA00022450"/>
    </source>
</evidence>
<keyword evidence="2" id="KW-0596">Phosphopantetheine</keyword>
<dbReference type="EMBL" id="JACHXU010000035">
    <property type="protein sequence ID" value="MBB3210325.1"/>
    <property type="molecule type" value="Genomic_DNA"/>
</dbReference>
<protein>
    <submittedName>
        <fullName evidence="7">Acyl-CoA synthetase (AMP-forming)/AMP-acid ligase II/acyl carrier protein</fullName>
    </submittedName>
</protein>
<dbReference type="SMART" id="SM01294">
    <property type="entry name" value="PKS_PP_betabranch"/>
    <property type="match status" value="1"/>
</dbReference>
<accession>A0A7W5H9P0</accession>
<dbReference type="GO" id="GO:0070566">
    <property type="term" value="F:adenylyltransferase activity"/>
    <property type="evidence" value="ECO:0007669"/>
    <property type="project" value="TreeGrafter"/>
</dbReference>
<keyword evidence="8" id="KW-1185">Reference proteome</keyword>
<dbReference type="RefSeq" id="WP_246421214.1">
    <property type="nucleotide sequence ID" value="NZ_JACHXU010000035.1"/>
</dbReference>
<dbReference type="InterPro" id="IPR045851">
    <property type="entry name" value="AMP-bd_C_sf"/>
</dbReference>
<dbReference type="AlphaFoldDB" id="A0A7W5H9P0"/>
<dbReference type="Pfam" id="PF00550">
    <property type="entry name" value="PP-binding"/>
    <property type="match status" value="1"/>
</dbReference>
<keyword evidence="3" id="KW-0597">Phosphoprotein</keyword>
<dbReference type="FunFam" id="3.40.50.12780:FF:000013">
    <property type="entry name" value="Long-chain-fatty-acid--AMP ligase FadD32"/>
    <property type="match status" value="1"/>
</dbReference>
<dbReference type="InterPro" id="IPR009081">
    <property type="entry name" value="PP-bd_ACP"/>
</dbReference>